<gene>
    <name evidence="2" type="ORF">NDU88_000969</name>
</gene>
<dbReference type="EMBL" id="JANPWB010000003">
    <property type="protein sequence ID" value="KAJ1197107.1"/>
    <property type="molecule type" value="Genomic_DNA"/>
</dbReference>
<evidence type="ECO:0000256" key="1">
    <source>
        <dbReference type="SAM" id="MobiDB-lite"/>
    </source>
</evidence>
<accession>A0AAV7V6W0</accession>
<evidence type="ECO:0000313" key="2">
    <source>
        <dbReference type="EMBL" id="KAJ1197107.1"/>
    </source>
</evidence>
<dbReference type="Proteomes" id="UP001066276">
    <property type="component" value="Chromosome 2_1"/>
</dbReference>
<reference evidence="2" key="1">
    <citation type="journal article" date="2022" name="bioRxiv">
        <title>Sequencing and chromosome-scale assembly of the giantPleurodeles waltlgenome.</title>
        <authorList>
            <person name="Brown T."/>
            <person name="Elewa A."/>
            <person name="Iarovenko S."/>
            <person name="Subramanian E."/>
            <person name="Araus A.J."/>
            <person name="Petzold A."/>
            <person name="Susuki M."/>
            <person name="Suzuki K.-i.T."/>
            <person name="Hayashi T."/>
            <person name="Toyoda A."/>
            <person name="Oliveira C."/>
            <person name="Osipova E."/>
            <person name="Leigh N.D."/>
            <person name="Simon A."/>
            <person name="Yun M.H."/>
        </authorList>
    </citation>
    <scope>NUCLEOTIDE SEQUENCE</scope>
    <source>
        <strain evidence="2">20211129_DDA</strain>
        <tissue evidence="2">Liver</tissue>
    </source>
</reference>
<dbReference type="AlphaFoldDB" id="A0AAV7V6W0"/>
<name>A0AAV7V6W0_PLEWA</name>
<proteinExistence type="predicted"/>
<feature type="region of interest" description="Disordered" evidence="1">
    <location>
        <begin position="40"/>
        <end position="76"/>
    </location>
</feature>
<sequence length="98" mass="10976">MAASSIESACLWARNTGSNLLYTELSQLVWQAWRAQSRSRPAHGAVSEPSGARRGPVPEPSGARARLRAVRRTEGAHPRVARKAERLWLDSRSFFYEQ</sequence>
<comment type="caution">
    <text evidence="2">The sequence shown here is derived from an EMBL/GenBank/DDBJ whole genome shotgun (WGS) entry which is preliminary data.</text>
</comment>
<keyword evidence="3" id="KW-1185">Reference proteome</keyword>
<organism evidence="2 3">
    <name type="scientific">Pleurodeles waltl</name>
    <name type="common">Iberian ribbed newt</name>
    <dbReference type="NCBI Taxonomy" id="8319"/>
    <lineage>
        <taxon>Eukaryota</taxon>
        <taxon>Metazoa</taxon>
        <taxon>Chordata</taxon>
        <taxon>Craniata</taxon>
        <taxon>Vertebrata</taxon>
        <taxon>Euteleostomi</taxon>
        <taxon>Amphibia</taxon>
        <taxon>Batrachia</taxon>
        <taxon>Caudata</taxon>
        <taxon>Salamandroidea</taxon>
        <taxon>Salamandridae</taxon>
        <taxon>Pleurodelinae</taxon>
        <taxon>Pleurodeles</taxon>
    </lineage>
</organism>
<protein>
    <submittedName>
        <fullName evidence="2">Uncharacterized protein</fullName>
    </submittedName>
</protein>
<evidence type="ECO:0000313" key="3">
    <source>
        <dbReference type="Proteomes" id="UP001066276"/>
    </source>
</evidence>